<accession>A0A843W4B5</accession>
<evidence type="ECO:0000313" key="1">
    <source>
        <dbReference type="EMBL" id="MQM00541.1"/>
    </source>
</evidence>
<dbReference type="EMBL" id="NMUH01002529">
    <property type="protein sequence ID" value="MQM00541.1"/>
    <property type="molecule type" value="Genomic_DNA"/>
</dbReference>
<protein>
    <submittedName>
        <fullName evidence="1">Uncharacterized protein</fullName>
    </submittedName>
</protein>
<proteinExistence type="predicted"/>
<organism evidence="1 2">
    <name type="scientific">Colocasia esculenta</name>
    <name type="common">Wild taro</name>
    <name type="synonym">Arum esculentum</name>
    <dbReference type="NCBI Taxonomy" id="4460"/>
    <lineage>
        <taxon>Eukaryota</taxon>
        <taxon>Viridiplantae</taxon>
        <taxon>Streptophyta</taxon>
        <taxon>Embryophyta</taxon>
        <taxon>Tracheophyta</taxon>
        <taxon>Spermatophyta</taxon>
        <taxon>Magnoliopsida</taxon>
        <taxon>Liliopsida</taxon>
        <taxon>Araceae</taxon>
        <taxon>Aroideae</taxon>
        <taxon>Colocasieae</taxon>
        <taxon>Colocasia</taxon>
    </lineage>
</organism>
<comment type="caution">
    <text evidence="1">The sequence shown here is derived from an EMBL/GenBank/DDBJ whole genome shotgun (WGS) entry which is preliminary data.</text>
</comment>
<reference evidence="1" key="1">
    <citation type="submission" date="2017-07" db="EMBL/GenBank/DDBJ databases">
        <title>Taro Niue Genome Assembly and Annotation.</title>
        <authorList>
            <person name="Atibalentja N."/>
            <person name="Keating K."/>
            <person name="Fields C.J."/>
        </authorList>
    </citation>
    <scope>NUCLEOTIDE SEQUENCE</scope>
    <source>
        <strain evidence="1">Niue_2</strain>
        <tissue evidence="1">Leaf</tissue>
    </source>
</reference>
<name>A0A843W4B5_COLES</name>
<sequence>MQIIFTGRAEDTITWAEFLEVFNNTFFPVCTIYGDQQCNGGGVLYSEAEARVTRCSDSFDVRDSGRGSPMSSDTRMNSASKVVQRIGIKWRPGRRPCECDGPIGRVHKGHRDSALCRDLIATGPVVAICCPTRLSLSRSIQAPVAISVDPVATLIRVRPRMNHTLKRTGMTWSDVMGTLVSYCYVQHRSS</sequence>
<evidence type="ECO:0000313" key="2">
    <source>
        <dbReference type="Proteomes" id="UP000652761"/>
    </source>
</evidence>
<keyword evidence="2" id="KW-1185">Reference proteome</keyword>
<gene>
    <name evidence="1" type="ORF">Taro_033276</name>
</gene>
<dbReference type="AlphaFoldDB" id="A0A843W4B5"/>
<dbReference type="Proteomes" id="UP000652761">
    <property type="component" value="Unassembled WGS sequence"/>
</dbReference>